<dbReference type="EMBL" id="WOTB01000052">
    <property type="protein sequence ID" value="NHN86774.1"/>
    <property type="molecule type" value="Genomic_DNA"/>
</dbReference>
<dbReference type="InterPro" id="IPR016163">
    <property type="entry name" value="Ald_DH_C"/>
</dbReference>
<evidence type="ECO:0000259" key="2">
    <source>
        <dbReference type="Pfam" id="PF00171"/>
    </source>
</evidence>
<dbReference type="Proteomes" id="UP000635278">
    <property type="component" value="Unassembled WGS sequence"/>
</dbReference>
<dbReference type="InterPro" id="IPR016161">
    <property type="entry name" value="Ald_DH/histidinol_DH"/>
</dbReference>
<dbReference type="InterPro" id="IPR016162">
    <property type="entry name" value="Ald_DH_N"/>
</dbReference>
<evidence type="ECO:0000256" key="1">
    <source>
        <dbReference type="ARBA" id="ARBA00023002"/>
    </source>
</evidence>
<evidence type="ECO:0000313" key="3">
    <source>
        <dbReference type="EMBL" id="NHN86774.1"/>
    </source>
</evidence>
<feature type="domain" description="Aldehyde dehydrogenase" evidence="2">
    <location>
        <begin position="19"/>
        <end position="413"/>
    </location>
</feature>
<dbReference type="PANTHER" id="PTHR43353:SF3">
    <property type="entry name" value="ALDEHYDE DEHYDROGENASE-RELATED"/>
    <property type="match status" value="1"/>
</dbReference>
<keyword evidence="1" id="KW-0560">Oxidoreductase</keyword>
<organism evidence="3 4">
    <name type="scientific">Acetobacter musti</name>
    <dbReference type="NCBI Taxonomy" id="864732"/>
    <lineage>
        <taxon>Bacteria</taxon>
        <taxon>Pseudomonadati</taxon>
        <taxon>Pseudomonadota</taxon>
        <taxon>Alphaproteobacteria</taxon>
        <taxon>Acetobacterales</taxon>
        <taxon>Acetobacteraceae</taxon>
        <taxon>Acetobacter</taxon>
    </lineage>
</organism>
<dbReference type="PANTHER" id="PTHR43353">
    <property type="entry name" value="SUCCINATE-SEMIALDEHYDE DEHYDROGENASE, MITOCHONDRIAL"/>
    <property type="match status" value="1"/>
</dbReference>
<evidence type="ECO:0000313" key="4">
    <source>
        <dbReference type="Proteomes" id="UP000635278"/>
    </source>
</evidence>
<comment type="caution">
    <text evidence="3">The sequence shown here is derived from an EMBL/GenBank/DDBJ whole genome shotgun (WGS) entry which is preliminary data.</text>
</comment>
<dbReference type="Pfam" id="PF00171">
    <property type="entry name" value="Aldedh"/>
    <property type="match status" value="1"/>
</dbReference>
<sequence length="508" mass="52568">MTLTGELIIGNQDVSRETTFHARAAATGEVLPVAFSCATSDDVRKACSLADTAFDSYRATSLGMRAAFLEAAAEEFGAVGDVLCERAHLESGLPMARLIGEAGRTVGQLKMFARLLRDGRCVGSLVDPALPDRSPSPRPDLRQTGIGVGPVAVFGASNFPLAFSIAGGDTASALAAGCPVVARAHPAHPGTGELAGRAIQRAVVRCGLPEGVFSLLGGPDLTVGRELVRNSLIMAVGFTGSRQGGLALMREAASRPVPIPVYAEMSSINPVLLLPAALGARAEALGAAFVMSMSMGAGQFCTSPGLILAIESEGFQRFRSAAVEALAGVAPQTMLTAGIHDAYLAGVRSVAGRPGVTLLGRGPDAGPHECHSALFAADAQIFLEDPTLSHEIFGSCSLIVSCADEAALFAVLRSLEGQLTATLHLDEPDTGLARRLMPVLERKAGRILANGWPTGVEVCDAMVHGGPFPATSDPRTTSVGAKAIERFLRPVCYQDLPAALLPGVLAEF</sequence>
<proteinExistence type="predicted"/>
<dbReference type="RefSeq" id="WP_173585090.1">
    <property type="nucleotide sequence ID" value="NZ_WOTB01000052.1"/>
</dbReference>
<accession>A0ABX0JU56</accession>
<dbReference type="Gene3D" id="3.40.309.10">
    <property type="entry name" value="Aldehyde Dehydrogenase, Chain A, domain 2"/>
    <property type="match status" value="1"/>
</dbReference>
<reference evidence="3 4" key="1">
    <citation type="journal article" date="2020" name="Int. J. Syst. Evol. Microbiol.">
        <title>Novel acetic acid bacteria from cider fermentations: Acetobacter conturbans sp. nov. and Acetobacter fallax sp. nov.</title>
        <authorList>
            <person name="Sombolestani A.S."/>
            <person name="Cleenwerck I."/>
            <person name="Cnockaert M."/>
            <person name="Borremans W."/>
            <person name="Wieme A.D."/>
            <person name="De Vuyst L."/>
            <person name="Vandamme P."/>
        </authorList>
    </citation>
    <scope>NUCLEOTIDE SEQUENCE [LARGE SCALE GENOMIC DNA]</scope>
    <source>
        <strain evidence="3 4">LMG 30640</strain>
    </source>
</reference>
<gene>
    <name evidence="3" type="ORF">GOB93_19440</name>
</gene>
<keyword evidence="4" id="KW-1185">Reference proteome</keyword>
<dbReference type="SUPFAM" id="SSF53720">
    <property type="entry name" value="ALDH-like"/>
    <property type="match status" value="1"/>
</dbReference>
<protein>
    <submittedName>
        <fullName evidence="3">Aldehyde dehydrogenase family protein</fullName>
    </submittedName>
</protein>
<dbReference type="InterPro" id="IPR044151">
    <property type="entry name" value="ALDH_KGSADH"/>
</dbReference>
<name>A0ABX0JU56_9PROT</name>
<dbReference type="Gene3D" id="3.40.605.10">
    <property type="entry name" value="Aldehyde Dehydrogenase, Chain A, domain 1"/>
    <property type="match status" value="1"/>
</dbReference>
<dbReference type="InterPro" id="IPR050740">
    <property type="entry name" value="Aldehyde_DH_Superfamily"/>
</dbReference>
<dbReference type="CDD" id="cd07129">
    <property type="entry name" value="ALDH_KGSADH"/>
    <property type="match status" value="1"/>
</dbReference>
<dbReference type="InterPro" id="IPR015590">
    <property type="entry name" value="Aldehyde_DH_dom"/>
</dbReference>